<dbReference type="InterPro" id="IPR036271">
    <property type="entry name" value="Tet_transcr_reg_TetR-rel_C_sf"/>
</dbReference>
<dbReference type="Pfam" id="PF00440">
    <property type="entry name" value="TetR_N"/>
    <property type="match status" value="1"/>
</dbReference>
<dbReference type="PANTHER" id="PTHR30055">
    <property type="entry name" value="HTH-TYPE TRANSCRIPTIONAL REGULATOR RUTR"/>
    <property type="match status" value="1"/>
</dbReference>
<feature type="region of interest" description="Disordered" evidence="5">
    <location>
        <begin position="1"/>
        <end position="20"/>
    </location>
</feature>
<feature type="DNA-binding region" description="H-T-H motif" evidence="4">
    <location>
        <begin position="49"/>
        <end position="68"/>
    </location>
</feature>
<keyword evidence="2 4" id="KW-0238">DNA-binding</keyword>
<evidence type="ECO:0000259" key="6">
    <source>
        <dbReference type="PROSITE" id="PS50977"/>
    </source>
</evidence>
<dbReference type="EMBL" id="BAAANL010000006">
    <property type="protein sequence ID" value="GAA1869338.1"/>
    <property type="molecule type" value="Genomic_DNA"/>
</dbReference>
<dbReference type="InterPro" id="IPR050109">
    <property type="entry name" value="HTH-type_TetR-like_transc_reg"/>
</dbReference>
<accession>A0ABN2NLP4</accession>
<dbReference type="PROSITE" id="PS50977">
    <property type="entry name" value="HTH_TETR_2"/>
    <property type="match status" value="1"/>
</dbReference>
<evidence type="ECO:0000256" key="5">
    <source>
        <dbReference type="SAM" id="MobiDB-lite"/>
    </source>
</evidence>
<dbReference type="PANTHER" id="PTHR30055:SF148">
    <property type="entry name" value="TETR-FAMILY TRANSCRIPTIONAL REGULATOR"/>
    <property type="match status" value="1"/>
</dbReference>
<dbReference type="Gene3D" id="1.10.357.10">
    <property type="entry name" value="Tetracycline Repressor, domain 2"/>
    <property type="match status" value="1"/>
</dbReference>
<dbReference type="SUPFAM" id="SSF48498">
    <property type="entry name" value="Tetracyclin repressor-like, C-terminal domain"/>
    <property type="match status" value="1"/>
</dbReference>
<dbReference type="InterPro" id="IPR011075">
    <property type="entry name" value="TetR_C"/>
</dbReference>
<evidence type="ECO:0000256" key="3">
    <source>
        <dbReference type="ARBA" id="ARBA00023163"/>
    </source>
</evidence>
<evidence type="ECO:0000313" key="7">
    <source>
        <dbReference type="EMBL" id="GAA1869338.1"/>
    </source>
</evidence>
<proteinExistence type="predicted"/>
<protein>
    <submittedName>
        <fullName evidence="7">TetR/AcrR family transcriptional regulator</fullName>
    </submittedName>
</protein>
<keyword evidence="1" id="KW-0805">Transcription regulation</keyword>
<dbReference type="InterPro" id="IPR001647">
    <property type="entry name" value="HTH_TetR"/>
</dbReference>
<dbReference type="RefSeq" id="WP_344104405.1">
    <property type="nucleotide sequence ID" value="NZ_BAAANL010000006.1"/>
</dbReference>
<evidence type="ECO:0000313" key="8">
    <source>
        <dbReference type="Proteomes" id="UP001501094"/>
    </source>
</evidence>
<gene>
    <name evidence="7" type="ORF">GCM10009751_30140</name>
</gene>
<organism evidence="7 8">
    <name type="scientific">Myceligenerans crystallogenes</name>
    <dbReference type="NCBI Taxonomy" id="316335"/>
    <lineage>
        <taxon>Bacteria</taxon>
        <taxon>Bacillati</taxon>
        <taxon>Actinomycetota</taxon>
        <taxon>Actinomycetes</taxon>
        <taxon>Micrococcales</taxon>
        <taxon>Promicromonosporaceae</taxon>
        <taxon>Myceligenerans</taxon>
    </lineage>
</organism>
<keyword evidence="3" id="KW-0804">Transcription</keyword>
<dbReference type="SUPFAM" id="SSF46689">
    <property type="entry name" value="Homeodomain-like"/>
    <property type="match status" value="1"/>
</dbReference>
<dbReference type="Proteomes" id="UP001501094">
    <property type="component" value="Unassembled WGS sequence"/>
</dbReference>
<dbReference type="Pfam" id="PF16859">
    <property type="entry name" value="TetR_C_11"/>
    <property type="match status" value="1"/>
</dbReference>
<evidence type="ECO:0000256" key="1">
    <source>
        <dbReference type="ARBA" id="ARBA00023015"/>
    </source>
</evidence>
<evidence type="ECO:0000256" key="4">
    <source>
        <dbReference type="PROSITE-ProRule" id="PRU00335"/>
    </source>
</evidence>
<name>A0ABN2NLP4_9MICO</name>
<comment type="caution">
    <text evidence="7">The sequence shown here is derived from an EMBL/GenBank/DDBJ whole genome shotgun (WGS) entry which is preliminary data.</text>
</comment>
<keyword evidence="8" id="KW-1185">Reference proteome</keyword>
<evidence type="ECO:0000256" key="2">
    <source>
        <dbReference type="ARBA" id="ARBA00023125"/>
    </source>
</evidence>
<reference evidence="7 8" key="1">
    <citation type="journal article" date="2019" name="Int. J. Syst. Evol. Microbiol.">
        <title>The Global Catalogue of Microorganisms (GCM) 10K type strain sequencing project: providing services to taxonomists for standard genome sequencing and annotation.</title>
        <authorList>
            <consortium name="The Broad Institute Genomics Platform"/>
            <consortium name="The Broad Institute Genome Sequencing Center for Infectious Disease"/>
            <person name="Wu L."/>
            <person name="Ma J."/>
        </authorList>
    </citation>
    <scope>NUCLEOTIDE SEQUENCE [LARGE SCALE GENOMIC DNA]</scope>
    <source>
        <strain evidence="7 8">JCM 14326</strain>
    </source>
</reference>
<dbReference type="Gene3D" id="1.10.10.60">
    <property type="entry name" value="Homeodomain-like"/>
    <property type="match status" value="1"/>
</dbReference>
<feature type="domain" description="HTH tetR-type" evidence="6">
    <location>
        <begin position="25"/>
        <end position="86"/>
    </location>
</feature>
<dbReference type="InterPro" id="IPR009057">
    <property type="entry name" value="Homeodomain-like_sf"/>
</dbReference>
<sequence>MTSTSPEAENSAAVPAPVVGRPRSTAASNAILAAVLDLVAEHGSMRAITVEAVAARAGTSKTTIYRRWATKEELVAAAVESIKAPPAFELPHESVRDDLIRMLKAVRTDVSPRERRILRCIMIDSEDNPELAAQQERLMTERRRAGIELVRYWIERGELRADLDPMLVAAGLVSPLLTIQIYGHYPHLRTPDLAERLVDQILTGIGTR</sequence>